<organism evidence="2 3">
    <name type="scientific">Yoonia tamlensis</name>
    <dbReference type="NCBI Taxonomy" id="390270"/>
    <lineage>
        <taxon>Bacteria</taxon>
        <taxon>Pseudomonadati</taxon>
        <taxon>Pseudomonadota</taxon>
        <taxon>Alphaproteobacteria</taxon>
        <taxon>Rhodobacterales</taxon>
        <taxon>Paracoccaceae</taxon>
        <taxon>Yoonia</taxon>
    </lineage>
</organism>
<feature type="compositionally biased region" description="Acidic residues" evidence="1">
    <location>
        <begin position="286"/>
        <end position="313"/>
    </location>
</feature>
<feature type="compositionally biased region" description="Acidic residues" evidence="1">
    <location>
        <begin position="147"/>
        <end position="181"/>
    </location>
</feature>
<proteinExistence type="predicted"/>
<evidence type="ECO:0000256" key="1">
    <source>
        <dbReference type="SAM" id="MobiDB-lite"/>
    </source>
</evidence>
<protein>
    <submittedName>
        <fullName evidence="2">Uncharacterized protein</fullName>
    </submittedName>
</protein>
<feature type="region of interest" description="Disordered" evidence="1">
    <location>
        <begin position="268"/>
        <end position="330"/>
    </location>
</feature>
<feature type="region of interest" description="Disordered" evidence="1">
    <location>
        <begin position="142"/>
        <end position="181"/>
    </location>
</feature>
<gene>
    <name evidence="2" type="ORF">SAMN04488005_0824</name>
</gene>
<dbReference type="STRING" id="390270.SAMN04488005_0824"/>
<dbReference type="EMBL" id="FOYP01000001">
    <property type="protein sequence ID" value="SFR35500.1"/>
    <property type="molecule type" value="Genomic_DNA"/>
</dbReference>
<name>A0A1I6G039_9RHOB</name>
<evidence type="ECO:0000313" key="3">
    <source>
        <dbReference type="Proteomes" id="UP000199478"/>
    </source>
</evidence>
<dbReference type="OrthoDB" id="7798282at2"/>
<dbReference type="Proteomes" id="UP000199478">
    <property type="component" value="Unassembled WGS sequence"/>
</dbReference>
<feature type="region of interest" description="Disordered" evidence="1">
    <location>
        <begin position="87"/>
        <end position="122"/>
    </location>
</feature>
<feature type="region of interest" description="Disordered" evidence="1">
    <location>
        <begin position="220"/>
        <end position="252"/>
    </location>
</feature>
<reference evidence="3" key="1">
    <citation type="submission" date="2016-10" db="EMBL/GenBank/DDBJ databases">
        <authorList>
            <person name="Varghese N."/>
            <person name="Submissions S."/>
        </authorList>
    </citation>
    <scope>NUCLEOTIDE SEQUENCE [LARGE SCALE GENOMIC DNA]</scope>
    <source>
        <strain evidence="3">DSM 26879</strain>
    </source>
</reference>
<evidence type="ECO:0000313" key="2">
    <source>
        <dbReference type="EMBL" id="SFR35500.1"/>
    </source>
</evidence>
<accession>A0A1I6G039</accession>
<sequence length="584" mass="63542">MTKSTQILDVSYGTFSCRLEGFEDSVETMKTVVSFFHDLAGHDRFMDIEPQAPDMEELALLTAAQAGTDIEIAGEGHNVILRAADDEGDAEETAESDPVDDDADDHEEIEEVAASDEEDDDEIENVFDEVEAEADEEEIVLTGAASPDDDDDEAAFDDADFENITDVEDDDYVEDIDEDEPLAAEAEDAEIAPADDEEEESIAAKLQRIRAVVGRGHVQAPAMPVAEVEDEDHDDDMEDFDARDDDGDDAPVINPLAQRLADLAKRNQELAAADAAQEEARAAQEAAEDDDDEDEDDFTDADDGSDVETDADDAHDPLVLTAAPDDEFDDLEAIDADAFEEDEDDDDTFDLTEELKVVTREIEERDAQRAKAAELRDSPDAAFSRILSQTDAHLNEPEGRRHRDAFAQLKAAVAATEAARELGDESPAKSKDSAFREDLGAHDAEEGGQAMASSPLRLVPSESASDADAPTDAAAERLRQIASKVEENMAPTTGGFAEFAADHDAAELSDLIEAAAAYSAFVEGVADFSRPQVMRKVQSVTQEEISREDGLRSFGRLLRQNKIVKLNNGRFQVAENTRFRPSGS</sequence>
<keyword evidence="3" id="KW-1185">Reference proteome</keyword>
<feature type="compositionally biased region" description="Acidic residues" evidence="1">
    <location>
        <begin position="227"/>
        <end position="249"/>
    </location>
</feature>
<dbReference type="AlphaFoldDB" id="A0A1I6G039"/>